<keyword evidence="1" id="KW-1133">Transmembrane helix</keyword>
<sequence>MQIRYEYHVSIFALGSNLSRVYLRIESIARMLVNNQLAAVLLFIGYIAVYQLFERGSNYAYKNGTLRAEDLLLNEVSPSDWVYRCLNAINYIWQLAWLLYSLTFIYRRSSTGYLYLSPNTLSPAFYIVYIVGFAIPAVWLVFFQQKYIIWTWIPYAVSFLLLSLALFIVNNNVHINKKIYETEGFNRDIWCLRFFAQNGVAFFTCWTAVRSLLAFDLFLQVRLGLLMANSGTIVLLLAIAIAAIFFFLPNFNAALVEKCAYQFAPWVVFIIYFWGVVENNWVPKSVQRNHIIAALDLLATILAAFGALALFTMRHRTSKIDPIV</sequence>
<feature type="transmembrane region" description="Helical" evidence="1">
    <location>
        <begin position="32"/>
        <end position="53"/>
    </location>
</feature>
<dbReference type="EMBL" id="CAJNOJ010000030">
    <property type="protein sequence ID" value="CAF0886190.1"/>
    <property type="molecule type" value="Genomic_DNA"/>
</dbReference>
<organism evidence="2 3">
    <name type="scientific">Adineta ricciae</name>
    <name type="common">Rotifer</name>
    <dbReference type="NCBI Taxonomy" id="249248"/>
    <lineage>
        <taxon>Eukaryota</taxon>
        <taxon>Metazoa</taxon>
        <taxon>Spiralia</taxon>
        <taxon>Gnathifera</taxon>
        <taxon>Rotifera</taxon>
        <taxon>Eurotatoria</taxon>
        <taxon>Bdelloidea</taxon>
        <taxon>Adinetida</taxon>
        <taxon>Adinetidae</taxon>
        <taxon>Adineta</taxon>
    </lineage>
</organism>
<feature type="transmembrane region" description="Helical" evidence="1">
    <location>
        <begin position="260"/>
        <end position="277"/>
    </location>
</feature>
<feature type="transmembrane region" description="Helical" evidence="1">
    <location>
        <begin position="289"/>
        <end position="311"/>
    </location>
</feature>
<dbReference type="OrthoDB" id="5586934at2759"/>
<accession>A0A813YMP4</accession>
<feature type="transmembrane region" description="Helical" evidence="1">
    <location>
        <begin position="123"/>
        <end position="142"/>
    </location>
</feature>
<evidence type="ECO:0000256" key="1">
    <source>
        <dbReference type="SAM" id="Phobius"/>
    </source>
</evidence>
<feature type="transmembrane region" description="Helical" evidence="1">
    <location>
        <begin position="221"/>
        <end position="248"/>
    </location>
</feature>
<evidence type="ECO:0000313" key="3">
    <source>
        <dbReference type="Proteomes" id="UP000663852"/>
    </source>
</evidence>
<feature type="transmembrane region" description="Helical" evidence="1">
    <location>
        <begin position="148"/>
        <end position="169"/>
    </location>
</feature>
<dbReference type="PANTHER" id="PTHR33802">
    <property type="entry name" value="SI:CH211-161H7.5-RELATED"/>
    <property type="match status" value="1"/>
</dbReference>
<dbReference type="PANTHER" id="PTHR33802:SF1">
    <property type="entry name" value="XK-RELATED PROTEIN"/>
    <property type="match status" value="1"/>
</dbReference>
<dbReference type="AlphaFoldDB" id="A0A813YMP4"/>
<name>A0A813YMP4_ADIRI</name>
<keyword evidence="1" id="KW-0812">Transmembrane</keyword>
<feature type="transmembrane region" description="Helical" evidence="1">
    <location>
        <begin position="81"/>
        <end position="102"/>
    </location>
</feature>
<gene>
    <name evidence="2" type="ORF">EDS130_LOCUS9038</name>
</gene>
<feature type="transmembrane region" description="Helical" evidence="1">
    <location>
        <begin position="190"/>
        <end position="209"/>
    </location>
</feature>
<evidence type="ECO:0000313" key="2">
    <source>
        <dbReference type="EMBL" id="CAF0886190.1"/>
    </source>
</evidence>
<reference evidence="2" key="1">
    <citation type="submission" date="2021-02" db="EMBL/GenBank/DDBJ databases">
        <authorList>
            <person name="Nowell W R."/>
        </authorList>
    </citation>
    <scope>NUCLEOTIDE SEQUENCE</scope>
</reference>
<proteinExistence type="predicted"/>
<comment type="caution">
    <text evidence="2">The sequence shown here is derived from an EMBL/GenBank/DDBJ whole genome shotgun (WGS) entry which is preliminary data.</text>
</comment>
<protein>
    <submittedName>
        <fullName evidence="2">Uncharacterized protein</fullName>
    </submittedName>
</protein>
<keyword evidence="1" id="KW-0472">Membrane</keyword>
<dbReference type="Proteomes" id="UP000663852">
    <property type="component" value="Unassembled WGS sequence"/>
</dbReference>